<gene>
    <name evidence="1" type="ORF">METZ01_LOCUS306464</name>
</gene>
<dbReference type="EMBL" id="UINC01096596">
    <property type="protein sequence ID" value="SVC53610.1"/>
    <property type="molecule type" value="Genomic_DNA"/>
</dbReference>
<protein>
    <submittedName>
        <fullName evidence="1">Uncharacterized protein</fullName>
    </submittedName>
</protein>
<accession>A0A382MYK6</accession>
<proteinExistence type="predicted"/>
<reference evidence="1" key="1">
    <citation type="submission" date="2018-05" db="EMBL/GenBank/DDBJ databases">
        <authorList>
            <person name="Lanie J.A."/>
            <person name="Ng W.-L."/>
            <person name="Kazmierczak K.M."/>
            <person name="Andrzejewski T.M."/>
            <person name="Davidsen T.M."/>
            <person name="Wayne K.J."/>
            <person name="Tettelin H."/>
            <person name="Glass J.I."/>
            <person name="Rusch D."/>
            <person name="Podicherti R."/>
            <person name="Tsui H.-C.T."/>
            <person name="Winkler M.E."/>
        </authorList>
    </citation>
    <scope>NUCLEOTIDE SEQUENCE</scope>
</reference>
<name>A0A382MYK6_9ZZZZ</name>
<sequence>MEKGGQKGCWLLSQANENNETLENSQTIPLCLKASGSWVISRFTAESPTIKLQVFLSRLFPLEQFFYRTGNHPVEEFWLAVEVF</sequence>
<evidence type="ECO:0000313" key="1">
    <source>
        <dbReference type="EMBL" id="SVC53610.1"/>
    </source>
</evidence>
<organism evidence="1">
    <name type="scientific">marine metagenome</name>
    <dbReference type="NCBI Taxonomy" id="408172"/>
    <lineage>
        <taxon>unclassified sequences</taxon>
        <taxon>metagenomes</taxon>
        <taxon>ecological metagenomes</taxon>
    </lineage>
</organism>
<dbReference type="AlphaFoldDB" id="A0A382MYK6"/>